<dbReference type="InterPro" id="IPR017961">
    <property type="entry name" value="DNA_pol_Y-fam_little_finger"/>
</dbReference>
<dbReference type="InterPro" id="IPR001126">
    <property type="entry name" value="UmuC"/>
</dbReference>
<dbReference type="GO" id="GO:0003887">
    <property type="term" value="F:DNA-directed DNA polymerase activity"/>
    <property type="evidence" value="ECO:0007669"/>
    <property type="project" value="UniProtKB-UniRule"/>
</dbReference>
<dbReference type="EMBL" id="CP029462">
    <property type="protein sequence ID" value="AXL20329.1"/>
    <property type="molecule type" value="Genomic_DNA"/>
</dbReference>
<dbReference type="InterPro" id="IPR043128">
    <property type="entry name" value="Rev_trsase/Diguanyl_cyclase"/>
</dbReference>
<accession>A0A346AWT6</accession>
<comment type="cofactor">
    <cofactor evidence="2">
        <name>Mg(2+)</name>
        <dbReference type="ChEBI" id="CHEBI:18420"/>
    </cofactor>
    <text evidence="2">Binds 2 magnesium ions per subunit.</text>
</comment>
<dbReference type="GO" id="GO:0009432">
    <property type="term" value="P:SOS response"/>
    <property type="evidence" value="ECO:0007669"/>
    <property type="project" value="TreeGrafter"/>
</dbReference>
<dbReference type="AlphaFoldDB" id="A0A346AWT6"/>
<dbReference type="InterPro" id="IPR043502">
    <property type="entry name" value="DNA/RNA_pol_sf"/>
</dbReference>
<dbReference type="Gene3D" id="3.30.70.270">
    <property type="match status" value="1"/>
</dbReference>
<dbReference type="PROSITE" id="PS50173">
    <property type="entry name" value="UMUC"/>
    <property type="match status" value="1"/>
</dbReference>
<dbReference type="Gene3D" id="1.10.150.20">
    <property type="entry name" value="5' to 3' exonuclease, C-terminal subdomain"/>
    <property type="match status" value="1"/>
</dbReference>
<dbReference type="EC" id="2.7.7.7" evidence="2"/>
<dbReference type="SUPFAM" id="SSF100879">
    <property type="entry name" value="Lesion bypass DNA polymerase (Y-family), little finger domain"/>
    <property type="match status" value="1"/>
</dbReference>
<evidence type="ECO:0000259" key="3">
    <source>
        <dbReference type="PROSITE" id="PS50173"/>
    </source>
</evidence>
<comment type="subunit">
    <text evidence="2">Monomer.</text>
</comment>
<evidence type="ECO:0000313" key="5">
    <source>
        <dbReference type="Proteomes" id="UP000254337"/>
    </source>
</evidence>
<dbReference type="GO" id="GO:0005829">
    <property type="term" value="C:cytosol"/>
    <property type="evidence" value="ECO:0007669"/>
    <property type="project" value="TreeGrafter"/>
</dbReference>
<keyword evidence="2" id="KW-0515">Mutator protein</keyword>
<gene>
    <name evidence="2" type="primary">dinB</name>
    <name evidence="4" type="ORF">DKB62_01380</name>
</gene>
<dbReference type="OrthoDB" id="9808813at2"/>
<dbReference type="PANTHER" id="PTHR11076">
    <property type="entry name" value="DNA REPAIR POLYMERASE UMUC / TRANSFERASE FAMILY MEMBER"/>
    <property type="match status" value="1"/>
</dbReference>
<dbReference type="GO" id="GO:0006281">
    <property type="term" value="P:DNA repair"/>
    <property type="evidence" value="ECO:0007669"/>
    <property type="project" value="UniProtKB-UniRule"/>
</dbReference>
<organism evidence="4 5">
    <name type="scientific">Megasphaera stantonii</name>
    <dbReference type="NCBI Taxonomy" id="2144175"/>
    <lineage>
        <taxon>Bacteria</taxon>
        <taxon>Bacillati</taxon>
        <taxon>Bacillota</taxon>
        <taxon>Negativicutes</taxon>
        <taxon>Veillonellales</taxon>
        <taxon>Veillonellaceae</taxon>
        <taxon>Megasphaera</taxon>
    </lineage>
</organism>
<dbReference type="Gene3D" id="3.40.1170.60">
    <property type="match status" value="1"/>
</dbReference>
<feature type="domain" description="UmuC" evidence="3">
    <location>
        <begin position="5"/>
        <end position="186"/>
    </location>
</feature>
<keyword evidence="2" id="KW-0460">Magnesium</keyword>
<keyword evidence="5" id="KW-1185">Reference proteome</keyword>
<comment type="function">
    <text evidence="2">Poorly processive, error-prone DNA polymerase involved in untargeted mutagenesis. Copies undamaged DNA at stalled replication forks, which arise in vivo from mismatched or misaligned primer ends. These misaligned primers can be extended by PolIV. Exhibits no 3'-5' exonuclease (proofreading) activity. May be involved in translesional synthesis, in conjunction with the beta clamp from PolIII.</text>
</comment>
<reference evidence="4 5" key="1">
    <citation type="submission" date="2018-05" db="EMBL/GenBank/DDBJ databases">
        <title>Complete genome sequence of Megasphaera sp. AJH120T, isolated from the ceca of a chicken.</title>
        <authorList>
            <person name="Maki J."/>
            <person name="Looft T."/>
        </authorList>
    </citation>
    <scope>NUCLEOTIDE SEQUENCE [LARGE SCALE GENOMIC DNA]</scope>
    <source>
        <strain evidence="4 5">AJH120</strain>
    </source>
</reference>
<dbReference type="CDD" id="cd03586">
    <property type="entry name" value="PolY_Pol_IV_kappa"/>
    <property type="match status" value="1"/>
</dbReference>
<keyword evidence="2" id="KW-0235">DNA replication</keyword>
<keyword evidence="2" id="KW-0238">DNA-binding</keyword>
<comment type="similarity">
    <text evidence="1 2">Belongs to the DNA polymerase type-Y family.</text>
</comment>
<protein>
    <recommendedName>
        <fullName evidence="2">DNA polymerase IV</fullName>
        <shortName evidence="2">Pol IV</shortName>
        <ecNumber evidence="2">2.7.7.7</ecNumber>
    </recommendedName>
</protein>
<keyword evidence="2" id="KW-0808">Transferase</keyword>
<dbReference type="Gene3D" id="3.30.1490.100">
    <property type="entry name" value="DNA polymerase, Y-family, little finger domain"/>
    <property type="match status" value="1"/>
</dbReference>
<sequence>MMKTILHADLNSFYASVEIMQHPELKHKPVAVCGATETRHGIILAKSQLAKEAGIKTAMTNIEAKCLCPDLIMVPPHYDEYLKYSHLTRQIYERYTDLVEPYGMDECWLDVTHSRIYGSGREIAEEIRQTVKSELGLTVSIGISFTKIFAKLGSDMKKPDAITELPPDVIPKIVYPLPVSNLLYVGPATAAKLRNYAGISTIGQLAHARPDMLKDLLGINGIKLWEFANGIDNARVKHKHYIAPIKSIGRGITCTEDLHTDEDVWKVMLALSQDVGHKLRLQHVMATGVQISLREKSLLTRQYQEHLPFPTQSPKYLAQAGKKLLVEKYPWSAPIRAVTIRAINLIPDTTPQQLDLFTDFENVDKQEKAEAAIETIRRRFGKRAIVPACLMGDLKMPDDGRDEVILPGMLYI</sequence>
<keyword evidence="2" id="KW-0479">Metal-binding</keyword>
<dbReference type="PANTHER" id="PTHR11076:SF33">
    <property type="entry name" value="DNA POLYMERASE KAPPA"/>
    <property type="match status" value="1"/>
</dbReference>
<dbReference type="GO" id="GO:0006261">
    <property type="term" value="P:DNA-templated DNA replication"/>
    <property type="evidence" value="ECO:0007669"/>
    <property type="project" value="UniProtKB-UniRule"/>
</dbReference>
<feature type="binding site" evidence="2">
    <location>
        <position position="105"/>
    </location>
    <ligand>
        <name>Mg(2+)</name>
        <dbReference type="ChEBI" id="CHEBI:18420"/>
    </ligand>
</feature>
<evidence type="ECO:0000256" key="2">
    <source>
        <dbReference type="HAMAP-Rule" id="MF_01113"/>
    </source>
</evidence>
<dbReference type="SUPFAM" id="SSF56672">
    <property type="entry name" value="DNA/RNA polymerases"/>
    <property type="match status" value="1"/>
</dbReference>
<dbReference type="InterPro" id="IPR022880">
    <property type="entry name" value="DNApol_IV"/>
</dbReference>
<comment type="subcellular location">
    <subcellularLocation>
        <location evidence="2">Cytoplasm</location>
    </subcellularLocation>
</comment>
<dbReference type="Proteomes" id="UP000254337">
    <property type="component" value="Chromosome"/>
</dbReference>
<dbReference type="HAMAP" id="MF_01113">
    <property type="entry name" value="DNApol_IV"/>
    <property type="match status" value="1"/>
</dbReference>
<evidence type="ECO:0000313" key="4">
    <source>
        <dbReference type="EMBL" id="AXL20329.1"/>
    </source>
</evidence>
<evidence type="ECO:0000256" key="1">
    <source>
        <dbReference type="ARBA" id="ARBA00010945"/>
    </source>
</evidence>
<comment type="catalytic activity">
    <reaction evidence="2">
        <text>DNA(n) + a 2'-deoxyribonucleoside 5'-triphosphate = DNA(n+1) + diphosphate</text>
        <dbReference type="Rhea" id="RHEA:22508"/>
        <dbReference type="Rhea" id="RHEA-COMP:17339"/>
        <dbReference type="Rhea" id="RHEA-COMP:17340"/>
        <dbReference type="ChEBI" id="CHEBI:33019"/>
        <dbReference type="ChEBI" id="CHEBI:61560"/>
        <dbReference type="ChEBI" id="CHEBI:173112"/>
        <dbReference type="EC" id="2.7.7.7"/>
    </reaction>
</comment>
<keyword evidence="2" id="KW-0234">DNA repair</keyword>
<dbReference type="GO" id="GO:0000287">
    <property type="term" value="F:magnesium ion binding"/>
    <property type="evidence" value="ECO:0007669"/>
    <property type="project" value="UniProtKB-UniRule"/>
</dbReference>
<dbReference type="InterPro" id="IPR036775">
    <property type="entry name" value="DNA_pol_Y-fam_lit_finger_sf"/>
</dbReference>
<dbReference type="GO" id="GO:0003684">
    <property type="term" value="F:damaged DNA binding"/>
    <property type="evidence" value="ECO:0007669"/>
    <property type="project" value="InterPro"/>
</dbReference>
<name>A0A346AWT6_9FIRM</name>
<feature type="site" description="Substrate discrimination" evidence="2">
    <location>
        <position position="14"/>
    </location>
</feature>
<feature type="binding site" evidence="2">
    <location>
        <position position="9"/>
    </location>
    <ligand>
        <name>Mg(2+)</name>
        <dbReference type="ChEBI" id="CHEBI:18420"/>
    </ligand>
</feature>
<keyword evidence="2" id="KW-0963">Cytoplasm</keyword>
<keyword evidence="2" id="KW-0548">Nucleotidyltransferase</keyword>
<dbReference type="KEGG" id="meg:DKB62_01380"/>
<dbReference type="GO" id="GO:0042276">
    <property type="term" value="P:error-prone translesion synthesis"/>
    <property type="evidence" value="ECO:0007669"/>
    <property type="project" value="TreeGrafter"/>
</dbReference>
<keyword evidence="2" id="KW-0239">DNA-directed DNA polymerase</keyword>
<dbReference type="Pfam" id="PF00817">
    <property type="entry name" value="IMS"/>
    <property type="match status" value="1"/>
</dbReference>
<dbReference type="InterPro" id="IPR050116">
    <property type="entry name" value="DNA_polymerase-Y"/>
</dbReference>
<keyword evidence="2" id="KW-0227">DNA damage</keyword>
<feature type="active site" evidence="2">
    <location>
        <position position="106"/>
    </location>
</feature>
<dbReference type="Pfam" id="PF11799">
    <property type="entry name" value="IMS_C"/>
    <property type="match status" value="1"/>
</dbReference>
<proteinExistence type="inferred from homology"/>